<feature type="domain" description="RNA polymerase sigma-70 region 2" evidence="6">
    <location>
        <begin position="36"/>
        <end position="98"/>
    </location>
</feature>
<evidence type="ECO:0000256" key="4">
    <source>
        <dbReference type="ARBA" id="ARBA00023163"/>
    </source>
</evidence>
<feature type="domain" description="RNA polymerase sigma factor 70 region 4 type 2" evidence="7">
    <location>
        <begin position="131"/>
        <end position="183"/>
    </location>
</feature>
<proteinExistence type="inferred from homology"/>
<dbReference type="PANTHER" id="PTHR43133:SF63">
    <property type="entry name" value="RNA POLYMERASE SIGMA FACTOR FECI-RELATED"/>
    <property type="match status" value="1"/>
</dbReference>
<sequence length="241" mass="27332">MLGTRVSDRTELEGDKDFPLDDVERARWFMHHILPHEAALRGWLSRRRAPAAFDVDDIVQESYALLAERERVDDILNPRAYLFQVAHSLVVRSIRRARIVPILAVEDLGLADLPDDAATPEQSAIAHDELRRLAEVIASMPGQTREAFVLRRVRGLSQREIASRMGLSENTVEKHIVRGLRWLGDWFASGGNPPAKTGRRAKVAPFDRRVERASATFDHESSQLKREQRRAGARARNQSGY</sequence>
<keyword evidence="4" id="KW-0804">Transcription</keyword>
<evidence type="ECO:0000313" key="8">
    <source>
        <dbReference type="EMBL" id="GFE82901.1"/>
    </source>
</evidence>
<comment type="caution">
    <text evidence="8">The sequence shown here is derived from an EMBL/GenBank/DDBJ whole genome shotgun (WGS) entry which is preliminary data.</text>
</comment>
<dbReference type="NCBIfam" id="TIGR02937">
    <property type="entry name" value="sigma70-ECF"/>
    <property type="match status" value="1"/>
</dbReference>
<dbReference type="InterPro" id="IPR014284">
    <property type="entry name" value="RNA_pol_sigma-70_dom"/>
</dbReference>
<dbReference type="Pfam" id="PF04542">
    <property type="entry name" value="Sigma70_r2"/>
    <property type="match status" value="1"/>
</dbReference>
<dbReference type="CDD" id="cd06171">
    <property type="entry name" value="Sigma70_r4"/>
    <property type="match status" value="1"/>
</dbReference>
<dbReference type="InterPro" id="IPR036388">
    <property type="entry name" value="WH-like_DNA-bd_sf"/>
</dbReference>
<keyword evidence="9" id="KW-1185">Reference proteome</keyword>
<organism evidence="8 9">
    <name type="scientific">Steroidobacter agaridevorans</name>
    <dbReference type="NCBI Taxonomy" id="2695856"/>
    <lineage>
        <taxon>Bacteria</taxon>
        <taxon>Pseudomonadati</taxon>
        <taxon>Pseudomonadota</taxon>
        <taxon>Gammaproteobacteria</taxon>
        <taxon>Steroidobacterales</taxon>
        <taxon>Steroidobacteraceae</taxon>
        <taxon>Steroidobacter</taxon>
    </lineage>
</organism>
<dbReference type="EMBL" id="BLJN01000005">
    <property type="protein sequence ID" value="GFE82901.1"/>
    <property type="molecule type" value="Genomic_DNA"/>
</dbReference>
<feature type="region of interest" description="Disordered" evidence="5">
    <location>
        <begin position="214"/>
        <end position="241"/>
    </location>
</feature>
<evidence type="ECO:0000256" key="1">
    <source>
        <dbReference type="ARBA" id="ARBA00010641"/>
    </source>
</evidence>
<dbReference type="Pfam" id="PF08281">
    <property type="entry name" value="Sigma70_r4_2"/>
    <property type="match status" value="1"/>
</dbReference>
<evidence type="ECO:0008006" key="10">
    <source>
        <dbReference type="Google" id="ProtNLM"/>
    </source>
</evidence>
<dbReference type="AlphaFoldDB" id="A0A829YJ63"/>
<evidence type="ECO:0000256" key="3">
    <source>
        <dbReference type="ARBA" id="ARBA00023082"/>
    </source>
</evidence>
<protein>
    <recommendedName>
        <fullName evidence="10">RNA polymerase subunit sigma-24</fullName>
    </recommendedName>
</protein>
<name>A0A829YJ63_9GAMM</name>
<dbReference type="Proteomes" id="UP000445000">
    <property type="component" value="Unassembled WGS sequence"/>
</dbReference>
<accession>A0A829YJ63</accession>
<dbReference type="InterPro" id="IPR039425">
    <property type="entry name" value="RNA_pol_sigma-70-like"/>
</dbReference>
<dbReference type="Gene3D" id="1.10.10.10">
    <property type="entry name" value="Winged helix-like DNA-binding domain superfamily/Winged helix DNA-binding domain"/>
    <property type="match status" value="1"/>
</dbReference>
<evidence type="ECO:0000259" key="6">
    <source>
        <dbReference type="Pfam" id="PF04542"/>
    </source>
</evidence>
<dbReference type="GO" id="GO:0003677">
    <property type="term" value="F:DNA binding"/>
    <property type="evidence" value="ECO:0007669"/>
    <property type="project" value="InterPro"/>
</dbReference>
<dbReference type="InterPro" id="IPR013325">
    <property type="entry name" value="RNA_pol_sigma_r2"/>
</dbReference>
<comment type="similarity">
    <text evidence="1">Belongs to the sigma-70 factor family. ECF subfamily.</text>
</comment>
<dbReference type="SUPFAM" id="SSF88946">
    <property type="entry name" value="Sigma2 domain of RNA polymerase sigma factors"/>
    <property type="match status" value="1"/>
</dbReference>
<dbReference type="InterPro" id="IPR007627">
    <property type="entry name" value="RNA_pol_sigma70_r2"/>
</dbReference>
<dbReference type="InterPro" id="IPR013324">
    <property type="entry name" value="RNA_pol_sigma_r3/r4-like"/>
</dbReference>
<dbReference type="GO" id="GO:0006352">
    <property type="term" value="P:DNA-templated transcription initiation"/>
    <property type="evidence" value="ECO:0007669"/>
    <property type="project" value="InterPro"/>
</dbReference>
<feature type="compositionally biased region" description="Basic and acidic residues" evidence="5">
    <location>
        <begin position="214"/>
        <end position="230"/>
    </location>
</feature>
<dbReference type="Gene3D" id="1.10.1740.10">
    <property type="match status" value="1"/>
</dbReference>
<dbReference type="InterPro" id="IPR013249">
    <property type="entry name" value="RNA_pol_sigma70_r4_t2"/>
</dbReference>
<keyword evidence="2" id="KW-0805">Transcription regulation</keyword>
<reference evidence="9" key="1">
    <citation type="submission" date="2020-01" db="EMBL/GenBank/DDBJ databases">
        <title>'Steroidobacter agaridevorans' sp. nov., agar-degrading bacteria isolated from rhizosphere soils.</title>
        <authorList>
            <person name="Ikenaga M."/>
            <person name="Kataoka M."/>
            <person name="Murouchi A."/>
            <person name="Katsuragi S."/>
            <person name="Sakai M."/>
        </authorList>
    </citation>
    <scope>NUCLEOTIDE SEQUENCE [LARGE SCALE GENOMIC DNA]</scope>
    <source>
        <strain evidence="9">YU21-B</strain>
    </source>
</reference>
<evidence type="ECO:0000313" key="9">
    <source>
        <dbReference type="Proteomes" id="UP000445000"/>
    </source>
</evidence>
<gene>
    <name evidence="8" type="ORF">GCM10011487_49010</name>
</gene>
<dbReference type="PANTHER" id="PTHR43133">
    <property type="entry name" value="RNA POLYMERASE ECF-TYPE SIGMA FACTO"/>
    <property type="match status" value="1"/>
</dbReference>
<evidence type="ECO:0000256" key="5">
    <source>
        <dbReference type="SAM" id="MobiDB-lite"/>
    </source>
</evidence>
<dbReference type="SUPFAM" id="SSF88659">
    <property type="entry name" value="Sigma3 and sigma4 domains of RNA polymerase sigma factors"/>
    <property type="match status" value="1"/>
</dbReference>
<keyword evidence="3" id="KW-0731">Sigma factor</keyword>
<evidence type="ECO:0000256" key="2">
    <source>
        <dbReference type="ARBA" id="ARBA00023015"/>
    </source>
</evidence>
<dbReference type="GO" id="GO:0016987">
    <property type="term" value="F:sigma factor activity"/>
    <property type="evidence" value="ECO:0007669"/>
    <property type="project" value="UniProtKB-KW"/>
</dbReference>
<evidence type="ECO:0000259" key="7">
    <source>
        <dbReference type="Pfam" id="PF08281"/>
    </source>
</evidence>